<evidence type="ECO:0000256" key="3">
    <source>
        <dbReference type="ARBA" id="ARBA00023002"/>
    </source>
</evidence>
<dbReference type="Proteomes" id="UP001589688">
    <property type="component" value="Unassembled WGS sequence"/>
</dbReference>
<dbReference type="EMBL" id="JBHLZF010000002">
    <property type="protein sequence ID" value="MFB9898294.1"/>
    <property type="molecule type" value="Genomic_DNA"/>
</dbReference>
<organism evidence="5 6">
    <name type="scientific">Hallella seregens ATCC 51272</name>
    <dbReference type="NCBI Taxonomy" id="1336250"/>
    <lineage>
        <taxon>Bacteria</taxon>
        <taxon>Pseudomonadati</taxon>
        <taxon>Bacteroidota</taxon>
        <taxon>Bacteroidia</taxon>
        <taxon>Bacteroidales</taxon>
        <taxon>Prevotellaceae</taxon>
        <taxon>Hallella</taxon>
    </lineage>
</organism>
<evidence type="ECO:0000313" key="5">
    <source>
        <dbReference type="EMBL" id="MFB9898294.1"/>
    </source>
</evidence>
<reference evidence="5 6" key="1">
    <citation type="submission" date="2024-09" db="EMBL/GenBank/DDBJ databases">
        <authorList>
            <person name="Sun Q."/>
            <person name="Mori K."/>
        </authorList>
    </citation>
    <scope>NUCLEOTIDE SEQUENCE [LARGE SCALE GENOMIC DNA]</scope>
    <source>
        <strain evidence="5 6">ATCC 51272</strain>
    </source>
</reference>
<protein>
    <submittedName>
        <fullName evidence="5">Aldo/keto reductase</fullName>
    </submittedName>
</protein>
<dbReference type="InterPro" id="IPR005399">
    <property type="entry name" value="K_chnl_volt-dep_bsu_KCNAB-rel"/>
</dbReference>
<accession>A0ABV5ZQ57</accession>
<evidence type="ECO:0000259" key="4">
    <source>
        <dbReference type="Pfam" id="PF00248"/>
    </source>
</evidence>
<dbReference type="InterPro" id="IPR023210">
    <property type="entry name" value="NADP_OxRdtase_dom"/>
</dbReference>
<comment type="similarity">
    <text evidence="1">Belongs to the shaker potassium channel beta subunit family.</text>
</comment>
<comment type="caution">
    <text evidence="5">The sequence shown here is derived from an EMBL/GenBank/DDBJ whole genome shotgun (WGS) entry which is preliminary data.</text>
</comment>
<evidence type="ECO:0000256" key="2">
    <source>
        <dbReference type="ARBA" id="ARBA00022857"/>
    </source>
</evidence>
<keyword evidence="2" id="KW-0521">NADP</keyword>
<dbReference type="PANTHER" id="PTHR43150:SF4">
    <property type="entry name" value="L-GLYCERALDEHYDE 3-PHOSPHATE REDUCTASE"/>
    <property type="match status" value="1"/>
</dbReference>
<evidence type="ECO:0000256" key="1">
    <source>
        <dbReference type="ARBA" id="ARBA00006515"/>
    </source>
</evidence>
<dbReference type="InterPro" id="IPR036812">
    <property type="entry name" value="NAD(P)_OxRdtase_dom_sf"/>
</dbReference>
<name>A0ABV5ZQ57_9BACT</name>
<evidence type="ECO:0000313" key="6">
    <source>
        <dbReference type="Proteomes" id="UP001589688"/>
    </source>
</evidence>
<keyword evidence="3" id="KW-0560">Oxidoreductase</keyword>
<dbReference type="PANTHER" id="PTHR43150">
    <property type="entry name" value="HYPERKINETIC, ISOFORM M"/>
    <property type="match status" value="1"/>
</dbReference>
<dbReference type="CDD" id="cd19089">
    <property type="entry name" value="AKR_AKR14A1_2"/>
    <property type="match status" value="1"/>
</dbReference>
<keyword evidence="6" id="KW-1185">Reference proteome</keyword>
<dbReference type="SUPFAM" id="SSF51430">
    <property type="entry name" value="NAD(P)-linked oxidoreductase"/>
    <property type="match status" value="1"/>
</dbReference>
<dbReference type="RefSeq" id="WP_390183260.1">
    <property type="nucleotide sequence ID" value="NZ_JBHLZF010000002.1"/>
</dbReference>
<proteinExistence type="inferred from homology"/>
<dbReference type="Gene3D" id="3.20.20.100">
    <property type="entry name" value="NADP-dependent oxidoreductase domain"/>
    <property type="match status" value="1"/>
</dbReference>
<feature type="domain" description="NADP-dependent oxidoreductase" evidence="4">
    <location>
        <begin position="42"/>
        <end position="329"/>
    </location>
</feature>
<gene>
    <name evidence="5" type="ORF">ACFFK8_10955</name>
</gene>
<dbReference type="Pfam" id="PF00248">
    <property type="entry name" value="Aldo_ket_red"/>
    <property type="match status" value="1"/>
</dbReference>
<sequence>MTGRTIKEMELRKAYTPAETRYDDAPALYRRCGRSGVLLPKVSLGFWHNFGSGDSYERARAIAHYAFDHGVTHFDLANNYGPPYGSAEETLGRLMTDDFRPHRDELFIATKAGYDIWPGPYGNWGSRKHLMASLDQSLRRMNMDYVDLFYSHRYDPETPLEETLQALVDIVRQGKALYVGLSRWPLEALKTAHAYLLTHDVPLLVYQGRINLLDRGPIEEGILDYCRDAGIGFVSFSPLAQGLLTDRYLHGVPDDSRMAVGKFLKREQLTPELLTRLQQLNVTAATRGETLAEMALAWILHQPGITSVLAGASSPEQLAKNLKAIHAEPFDF</sequence>